<dbReference type="PIRSF" id="PIRSF016138">
    <property type="entry name" value="UCP016138"/>
    <property type="match status" value="1"/>
</dbReference>
<dbReference type="InterPro" id="IPR015074">
    <property type="entry name" value="DUF1867"/>
</dbReference>
<dbReference type="InterPro" id="IPR015795">
    <property type="entry name" value="Pyrv_Knase_C"/>
</dbReference>
<proteinExistence type="predicted"/>
<accession>A0A1F5VF88</accession>
<gene>
    <name evidence="2" type="ORF">A2Y62_06470</name>
</gene>
<dbReference type="Gene3D" id="3.40.1380.20">
    <property type="entry name" value="Pyruvate kinase, C-terminal domain"/>
    <property type="match status" value="1"/>
</dbReference>
<protein>
    <recommendedName>
        <fullName evidence="1">Pyruvate kinase C-terminal domain-containing protein</fullName>
    </recommendedName>
</protein>
<comment type="caution">
    <text evidence="2">The sequence shown here is derived from an EMBL/GenBank/DDBJ whole genome shotgun (WGS) entry which is preliminary data.</text>
</comment>
<dbReference type="SUPFAM" id="SSF52935">
    <property type="entry name" value="PK C-terminal domain-like"/>
    <property type="match status" value="1"/>
</dbReference>
<organism evidence="2 3">
    <name type="scientific">Candidatus Fischerbacteria bacterium RBG_13_37_8</name>
    <dbReference type="NCBI Taxonomy" id="1817863"/>
    <lineage>
        <taxon>Bacteria</taxon>
        <taxon>Candidatus Fischeribacteriota</taxon>
    </lineage>
</organism>
<name>A0A1F5VF88_9BACT</name>
<dbReference type="EMBL" id="MFGW01000185">
    <property type="protein sequence ID" value="OGF62117.1"/>
    <property type="molecule type" value="Genomic_DNA"/>
</dbReference>
<dbReference type="InterPro" id="IPR036918">
    <property type="entry name" value="Pyrv_Knase_C_sf"/>
</dbReference>
<dbReference type="Proteomes" id="UP000178943">
    <property type="component" value="Unassembled WGS sequence"/>
</dbReference>
<evidence type="ECO:0000259" key="1">
    <source>
        <dbReference type="Pfam" id="PF02887"/>
    </source>
</evidence>
<evidence type="ECO:0000313" key="3">
    <source>
        <dbReference type="Proteomes" id="UP000178943"/>
    </source>
</evidence>
<evidence type="ECO:0000313" key="2">
    <source>
        <dbReference type="EMBL" id="OGF62117.1"/>
    </source>
</evidence>
<dbReference type="Pfam" id="PF02887">
    <property type="entry name" value="PK_C"/>
    <property type="match status" value="1"/>
</dbReference>
<feature type="domain" description="Pyruvate kinase C-terminal" evidence="1">
    <location>
        <begin position="14"/>
        <end position="160"/>
    </location>
</feature>
<reference evidence="2 3" key="1">
    <citation type="journal article" date="2016" name="Nat. Commun.">
        <title>Thousands of microbial genomes shed light on interconnected biogeochemical processes in an aquifer system.</title>
        <authorList>
            <person name="Anantharaman K."/>
            <person name="Brown C.T."/>
            <person name="Hug L.A."/>
            <person name="Sharon I."/>
            <person name="Castelle C.J."/>
            <person name="Probst A.J."/>
            <person name="Thomas B.C."/>
            <person name="Singh A."/>
            <person name="Wilkins M.J."/>
            <person name="Karaoz U."/>
            <person name="Brodie E.L."/>
            <person name="Williams K.H."/>
            <person name="Hubbard S.S."/>
            <person name="Banfield J.F."/>
        </authorList>
    </citation>
    <scope>NUCLEOTIDE SEQUENCE [LARGE SCALE GENOMIC DNA]</scope>
</reference>
<dbReference type="AlphaFoldDB" id="A0A1F5VF88"/>
<sequence>MCTYFKEKGPINTDKVLELAKKRADELNIKNILVATTFGNTAVKASELFRGYNLIIVTHSTGFSAPNTQELLPENREKIIQNGAKILTCQHAFGGVGRAVRRELNTYELEEIIAYTLRMFGQGTKVAVEIALMAADAGLIRTDEEIISIGGSNTGADTALILLPANAQDFFKLRILEIICKPRC</sequence>